<organism evidence="2 3">
    <name type="scientific">Limobrevibacterium gyesilva</name>
    <dbReference type="NCBI Taxonomy" id="2991712"/>
    <lineage>
        <taxon>Bacteria</taxon>
        <taxon>Pseudomonadati</taxon>
        <taxon>Pseudomonadota</taxon>
        <taxon>Alphaproteobacteria</taxon>
        <taxon>Acetobacterales</taxon>
        <taxon>Acetobacteraceae</taxon>
        <taxon>Limobrevibacterium</taxon>
    </lineage>
</organism>
<accession>A0AA42CEW3</accession>
<feature type="transmembrane region" description="Helical" evidence="1">
    <location>
        <begin position="129"/>
        <end position="151"/>
    </location>
</feature>
<evidence type="ECO:0000256" key="1">
    <source>
        <dbReference type="SAM" id="Phobius"/>
    </source>
</evidence>
<name>A0AA42CEW3_9PROT</name>
<dbReference type="PANTHER" id="PTHR15887:SF1">
    <property type="entry name" value="TRANSMEMBRANE PROTEIN 69"/>
    <property type="match status" value="1"/>
</dbReference>
<dbReference type="EMBL" id="JAPDNT010000011">
    <property type="protein sequence ID" value="MCW3475789.1"/>
    <property type="molecule type" value="Genomic_DNA"/>
</dbReference>
<keyword evidence="1" id="KW-0812">Transmembrane</keyword>
<sequence length="157" mass="16722">MQLRLPPFALVLGIAGLIPFIVCGIVALSVPDERAAQYLTALMAYGAVVLAFLGGVHWGFVLGSPEDRSVRPRLALGVVPSLIGWLALLSPLAVPAEFGLALLILGYVGTVLGEARLYRQGLVPSGYMWMRWGLSLVVVATLVTVLTLRLLGAKIIF</sequence>
<dbReference type="InterPro" id="IPR021836">
    <property type="entry name" value="DUF3429"/>
</dbReference>
<proteinExistence type="predicted"/>
<keyword evidence="3" id="KW-1185">Reference proteome</keyword>
<keyword evidence="1" id="KW-0472">Membrane</keyword>
<feature type="transmembrane region" description="Helical" evidence="1">
    <location>
        <begin position="42"/>
        <end position="62"/>
    </location>
</feature>
<feature type="transmembrane region" description="Helical" evidence="1">
    <location>
        <begin position="74"/>
        <end position="92"/>
    </location>
</feature>
<dbReference type="RefSeq" id="WP_264714513.1">
    <property type="nucleotide sequence ID" value="NZ_JAPDNT010000011.1"/>
</dbReference>
<gene>
    <name evidence="2" type="ORF">OL599_14515</name>
</gene>
<reference evidence="2" key="2">
    <citation type="submission" date="2022-10" db="EMBL/GenBank/DDBJ databases">
        <authorList>
            <person name="Trinh H.N."/>
        </authorList>
    </citation>
    <scope>NUCLEOTIDE SEQUENCE</scope>
    <source>
        <strain evidence="2">RN2-1</strain>
    </source>
</reference>
<reference evidence="2" key="1">
    <citation type="submission" date="2022-09" db="EMBL/GenBank/DDBJ databases">
        <title>Rhodovastum sp. nov. RN2-1 isolated from soil in Seongnam, South Korea.</title>
        <authorList>
            <person name="Le N.T."/>
        </authorList>
    </citation>
    <scope>NUCLEOTIDE SEQUENCE</scope>
    <source>
        <strain evidence="2">RN2-1</strain>
    </source>
</reference>
<evidence type="ECO:0000313" key="3">
    <source>
        <dbReference type="Proteomes" id="UP001165679"/>
    </source>
</evidence>
<evidence type="ECO:0000313" key="2">
    <source>
        <dbReference type="EMBL" id="MCW3475789.1"/>
    </source>
</evidence>
<protein>
    <submittedName>
        <fullName evidence="2">DUF3429 domain-containing protein</fullName>
    </submittedName>
</protein>
<dbReference type="Pfam" id="PF11911">
    <property type="entry name" value="DUF3429"/>
    <property type="match status" value="1"/>
</dbReference>
<keyword evidence="1" id="KW-1133">Transmembrane helix</keyword>
<comment type="caution">
    <text evidence="2">The sequence shown here is derived from an EMBL/GenBank/DDBJ whole genome shotgun (WGS) entry which is preliminary data.</text>
</comment>
<dbReference type="PANTHER" id="PTHR15887">
    <property type="entry name" value="TRANSMEMBRANE PROTEIN 69"/>
    <property type="match status" value="1"/>
</dbReference>
<dbReference type="AlphaFoldDB" id="A0AA42CEW3"/>
<dbReference type="Proteomes" id="UP001165679">
    <property type="component" value="Unassembled WGS sequence"/>
</dbReference>
<feature type="transmembrane region" description="Helical" evidence="1">
    <location>
        <begin position="7"/>
        <end position="30"/>
    </location>
</feature>